<evidence type="ECO:0000313" key="7">
    <source>
        <dbReference type="EMBL" id="MFH4974120.1"/>
    </source>
</evidence>
<evidence type="ECO:0000256" key="2">
    <source>
        <dbReference type="ARBA" id="ARBA00022737"/>
    </source>
</evidence>
<dbReference type="Gene3D" id="1.25.40.20">
    <property type="entry name" value="Ankyrin repeat-containing domain"/>
    <property type="match status" value="3"/>
</dbReference>
<dbReference type="EMBL" id="JBGFUD010000262">
    <property type="protein sequence ID" value="MFH4974120.1"/>
    <property type="molecule type" value="Genomic_DNA"/>
</dbReference>
<keyword evidence="4 6" id="KW-0040">ANK repeat</keyword>
<dbReference type="PANTHER" id="PTHR24173">
    <property type="entry name" value="ANKYRIN REPEAT CONTAINING"/>
    <property type="match status" value="1"/>
</dbReference>
<feature type="repeat" description="ANK" evidence="6">
    <location>
        <begin position="190"/>
        <end position="222"/>
    </location>
</feature>
<reference evidence="7 8" key="1">
    <citation type="submission" date="2024-08" db="EMBL/GenBank/DDBJ databases">
        <title>Gnathostoma spinigerum genome.</title>
        <authorList>
            <person name="Gonzalez-Bertolin B."/>
            <person name="Monzon S."/>
            <person name="Zaballos A."/>
            <person name="Jimenez P."/>
            <person name="Dekumyoy P."/>
            <person name="Varona S."/>
            <person name="Cuesta I."/>
            <person name="Sumanam S."/>
            <person name="Adisakwattana P."/>
            <person name="Gasser R.B."/>
            <person name="Hernandez-Gonzalez A."/>
            <person name="Young N.D."/>
            <person name="Perteguer M.J."/>
        </authorList>
    </citation>
    <scope>NUCLEOTIDE SEQUENCE [LARGE SCALE GENOMIC DNA]</scope>
    <source>
        <strain evidence="7">AL3</strain>
        <tissue evidence="7">Liver</tissue>
    </source>
</reference>
<dbReference type="SUPFAM" id="SSF48403">
    <property type="entry name" value="Ankyrin repeat"/>
    <property type="match status" value="2"/>
</dbReference>
<organism evidence="7 8">
    <name type="scientific">Gnathostoma spinigerum</name>
    <dbReference type="NCBI Taxonomy" id="75299"/>
    <lineage>
        <taxon>Eukaryota</taxon>
        <taxon>Metazoa</taxon>
        <taxon>Ecdysozoa</taxon>
        <taxon>Nematoda</taxon>
        <taxon>Chromadorea</taxon>
        <taxon>Rhabditida</taxon>
        <taxon>Spirurina</taxon>
        <taxon>Gnathostomatomorpha</taxon>
        <taxon>Gnathostomatoidea</taxon>
        <taxon>Gnathostomatidae</taxon>
        <taxon>Gnathostoma</taxon>
    </lineage>
</organism>
<dbReference type="PROSITE" id="PS50088">
    <property type="entry name" value="ANK_REPEAT"/>
    <property type="match status" value="5"/>
</dbReference>
<evidence type="ECO:0000313" key="8">
    <source>
        <dbReference type="Proteomes" id="UP001608902"/>
    </source>
</evidence>
<feature type="repeat" description="ANK" evidence="6">
    <location>
        <begin position="124"/>
        <end position="156"/>
    </location>
</feature>
<evidence type="ECO:0000256" key="3">
    <source>
        <dbReference type="ARBA" id="ARBA00022786"/>
    </source>
</evidence>
<evidence type="ECO:0000256" key="4">
    <source>
        <dbReference type="ARBA" id="ARBA00023043"/>
    </source>
</evidence>
<sequence length="642" mass="71168">MLLHESMCGHIYRALVYNAARDGNLRRLKIFLEGRSAEWLNSAFEGDPDRAPPIVVAARNGHVDVVRYLIKKGADVSVTGTVTFDGETVSGSPALWAAAAAGHYGVVECLVNEGCVDINQPTLSDSTPLRGACYDGHLRIVKFLVEGGADIERPNRHGHTPLMIASFRRRIEVVEYLLSKGADPRHISPKGNTALHDAAESGSVEICERLIEAGAENVADDDKITPLLSAAIAGHGMVVHLLCKTASGSQARDALKLYGATLVDKKVDLGNACRVWKQAVMFGTPLNDRKSYPVYDNLVEIDSESDVNAIIGDPDAIRMQALIVRERVLGTSSRETHHYIRYRGAVYCDLGQLEKCIQLWLHVLSLQKETYRPLSPSTIETYGSFLDAFMLTVNEGVIHRDNDRNIRFVAYLPRHVLIVLDKAVSELEEFERSGSCEYCTAEDIDETQDIATTLENFMLIALQLSLLTIRAVRNIREISVKVSVLKETQFWFKNIAERLVSVCKHLSLCPLHAAVVDTDKMVTSRFPSRFVIGMLLECGVDVNAMDKQRNTPLHKVLLSDTPRLSIVKFLLDHGAALLARNADDQTCLELIASRASKLLNHIKLGQYITLFGLAANVVNRSNLPSDYLRYLPTDLIHDMALY</sequence>
<dbReference type="SMART" id="SM00248">
    <property type="entry name" value="ANK"/>
    <property type="match status" value="7"/>
</dbReference>
<evidence type="ECO:0000256" key="6">
    <source>
        <dbReference type="PROSITE-ProRule" id="PRU00023"/>
    </source>
</evidence>
<feature type="repeat" description="ANK" evidence="6">
    <location>
        <begin position="49"/>
        <end position="81"/>
    </location>
</feature>
<dbReference type="AlphaFoldDB" id="A0ABD6E2U7"/>
<dbReference type="PRINTS" id="PR01415">
    <property type="entry name" value="ANKYRIN"/>
</dbReference>
<comment type="caution">
    <text evidence="7">The sequence shown here is derived from an EMBL/GenBank/DDBJ whole genome shotgun (WGS) entry which is preliminary data.</text>
</comment>
<dbReference type="PROSITE" id="PS50297">
    <property type="entry name" value="ANK_REP_REGION"/>
    <property type="match status" value="4"/>
</dbReference>
<evidence type="ECO:0000256" key="1">
    <source>
        <dbReference type="ARBA" id="ARBA00004906"/>
    </source>
</evidence>
<dbReference type="InterPro" id="IPR011990">
    <property type="entry name" value="TPR-like_helical_dom_sf"/>
</dbReference>
<dbReference type="Proteomes" id="UP001608902">
    <property type="component" value="Unassembled WGS sequence"/>
</dbReference>
<gene>
    <name evidence="7" type="ORF">AB6A40_000829</name>
</gene>
<dbReference type="Gene3D" id="1.25.40.10">
    <property type="entry name" value="Tetratricopeptide repeat domain"/>
    <property type="match status" value="1"/>
</dbReference>
<dbReference type="Pfam" id="PF12796">
    <property type="entry name" value="Ank_2"/>
    <property type="match status" value="1"/>
</dbReference>
<dbReference type="Pfam" id="PF13637">
    <property type="entry name" value="Ank_4"/>
    <property type="match status" value="1"/>
</dbReference>
<keyword evidence="3" id="KW-0833">Ubl conjugation pathway</keyword>
<accession>A0ABD6E2U7</accession>
<feature type="repeat" description="ANK" evidence="6">
    <location>
        <begin position="548"/>
        <end position="582"/>
    </location>
</feature>
<keyword evidence="2" id="KW-0677">Repeat</keyword>
<comment type="pathway">
    <text evidence="1">Protein modification; protein ubiquitination.</text>
</comment>
<dbReference type="Pfam" id="PF00023">
    <property type="entry name" value="Ank"/>
    <property type="match status" value="1"/>
</dbReference>
<dbReference type="PANTHER" id="PTHR24173:SF85">
    <property type="entry name" value="PROTEIN FEM-1 HOMOLOG CG6966"/>
    <property type="match status" value="1"/>
</dbReference>
<feature type="repeat" description="ANK" evidence="6">
    <location>
        <begin position="157"/>
        <end position="189"/>
    </location>
</feature>
<name>A0ABD6E2U7_9BILA</name>
<proteinExistence type="inferred from homology"/>
<dbReference type="InterPro" id="IPR036770">
    <property type="entry name" value="Ankyrin_rpt-contain_sf"/>
</dbReference>
<evidence type="ECO:0008006" key="9">
    <source>
        <dbReference type="Google" id="ProtNLM"/>
    </source>
</evidence>
<dbReference type="InterPro" id="IPR002110">
    <property type="entry name" value="Ankyrin_rpt"/>
</dbReference>
<protein>
    <recommendedName>
        <fullName evidence="9">Sex-determining protein fem-1</fullName>
    </recommendedName>
</protein>
<comment type="similarity">
    <text evidence="5">Belongs to the fem-1 family.</text>
</comment>
<evidence type="ECO:0000256" key="5">
    <source>
        <dbReference type="ARBA" id="ARBA00038500"/>
    </source>
</evidence>
<keyword evidence="8" id="KW-1185">Reference proteome</keyword>